<feature type="region of interest" description="Disordered" evidence="1">
    <location>
        <begin position="126"/>
        <end position="154"/>
    </location>
</feature>
<proteinExistence type="predicted"/>
<evidence type="ECO:0000256" key="1">
    <source>
        <dbReference type="SAM" id="MobiDB-lite"/>
    </source>
</evidence>
<dbReference type="GO" id="GO:0006368">
    <property type="term" value="P:transcription elongation by RNA polymerase II"/>
    <property type="evidence" value="ECO:0007669"/>
    <property type="project" value="InterPro"/>
</dbReference>
<dbReference type="PANTHER" id="PTHR47543:SF2">
    <property type="entry name" value="RNA POLYMERASE II TRANSCRIPTION FACTOR SIII SUBUNIT A"/>
    <property type="match status" value="1"/>
</dbReference>
<dbReference type="PANTHER" id="PTHR47543">
    <property type="entry name" value="OS08G0169600 PROTEIN"/>
    <property type="match status" value="1"/>
</dbReference>
<dbReference type="Gene3D" id="6.10.250.3180">
    <property type="match status" value="1"/>
</dbReference>
<dbReference type="GO" id="GO:0070449">
    <property type="term" value="C:elongin complex"/>
    <property type="evidence" value="ECO:0007669"/>
    <property type="project" value="InterPro"/>
</dbReference>
<dbReference type="Proteomes" id="UP000623129">
    <property type="component" value="Unassembled WGS sequence"/>
</dbReference>
<keyword evidence="2" id="KW-0648">Protein biosynthesis</keyword>
<dbReference type="Pfam" id="PF06881">
    <property type="entry name" value="Elongin_A"/>
    <property type="match status" value="1"/>
</dbReference>
<dbReference type="OrthoDB" id="21513at2759"/>
<keyword evidence="3" id="KW-1185">Reference proteome</keyword>
<protein>
    <submittedName>
        <fullName evidence="2">Transcription elongation factor B polypeptide 3</fullName>
    </submittedName>
</protein>
<dbReference type="AlphaFoldDB" id="A0A833QRR1"/>
<feature type="compositionally biased region" description="Low complexity" evidence="1">
    <location>
        <begin position="186"/>
        <end position="223"/>
    </location>
</feature>
<dbReference type="EMBL" id="SWLB01000022">
    <property type="protein sequence ID" value="KAF3324257.1"/>
    <property type="molecule type" value="Genomic_DNA"/>
</dbReference>
<keyword evidence="2" id="KW-0251">Elongation factor</keyword>
<feature type="region of interest" description="Disordered" evidence="1">
    <location>
        <begin position="180"/>
        <end position="223"/>
    </location>
</feature>
<name>A0A833QRR1_9POAL</name>
<organism evidence="2 3">
    <name type="scientific">Carex littledalei</name>
    <dbReference type="NCBI Taxonomy" id="544730"/>
    <lineage>
        <taxon>Eukaryota</taxon>
        <taxon>Viridiplantae</taxon>
        <taxon>Streptophyta</taxon>
        <taxon>Embryophyta</taxon>
        <taxon>Tracheophyta</taxon>
        <taxon>Spermatophyta</taxon>
        <taxon>Magnoliopsida</taxon>
        <taxon>Liliopsida</taxon>
        <taxon>Poales</taxon>
        <taxon>Cyperaceae</taxon>
        <taxon>Cyperoideae</taxon>
        <taxon>Cariceae</taxon>
        <taxon>Carex</taxon>
        <taxon>Carex subgen. Euthyceras</taxon>
    </lineage>
</organism>
<sequence length="223" mass="25447">MDAQRRPPSLVDLCTNVAIENVRYIGNVSGLDINLLERILPHCNKTQLAHIENCTKGTDLSPVTDKLWKRFYEMEFGVDNANMIIERMNRKQVQFTWKRLYEAKTKEREEAENKISQKLKQSYAESLAEKKSRQTKMTAKIPPPKRSFWGGNGPSFSTNYKSPLMKKAKIELLKSPEIINHKTMKRTLQSSSTSISRSVPTPTRPNNYSKSNGASSSSQGFFN</sequence>
<evidence type="ECO:0000313" key="3">
    <source>
        <dbReference type="Proteomes" id="UP000623129"/>
    </source>
</evidence>
<evidence type="ECO:0000313" key="2">
    <source>
        <dbReference type="EMBL" id="KAF3324257.1"/>
    </source>
</evidence>
<comment type="caution">
    <text evidence="2">The sequence shown here is derived from an EMBL/GenBank/DDBJ whole genome shotgun (WGS) entry which is preliminary data.</text>
</comment>
<dbReference type="InterPro" id="IPR010684">
    <property type="entry name" value="RNA_pol_II_trans_fac_SIII_A"/>
</dbReference>
<accession>A0A833QRR1</accession>
<reference evidence="2" key="1">
    <citation type="submission" date="2020-01" db="EMBL/GenBank/DDBJ databases">
        <title>Genome sequence of Kobresia littledalei, the first chromosome-level genome in the family Cyperaceae.</title>
        <authorList>
            <person name="Qu G."/>
        </authorList>
    </citation>
    <scope>NUCLEOTIDE SEQUENCE</scope>
    <source>
        <strain evidence="2">C.B.Clarke</strain>
        <tissue evidence="2">Leaf</tissue>
    </source>
</reference>
<dbReference type="GO" id="GO:0003746">
    <property type="term" value="F:translation elongation factor activity"/>
    <property type="evidence" value="ECO:0007669"/>
    <property type="project" value="UniProtKB-KW"/>
</dbReference>
<gene>
    <name evidence="2" type="ORF">FCM35_KLT11724</name>
</gene>